<dbReference type="Proteomes" id="UP000054721">
    <property type="component" value="Unassembled WGS sequence"/>
</dbReference>
<feature type="domain" description="Fibronectin type-III" evidence="10">
    <location>
        <begin position="832"/>
        <end position="931"/>
    </location>
</feature>
<keyword evidence="7" id="KW-0393">Immunoglobulin domain</keyword>
<dbReference type="FunFam" id="2.60.40.10:FF:000032">
    <property type="entry name" value="palladin isoform X1"/>
    <property type="match status" value="1"/>
</dbReference>
<dbReference type="OrthoDB" id="5982258at2759"/>
<dbReference type="InterPro" id="IPR013151">
    <property type="entry name" value="Immunoglobulin_dom"/>
</dbReference>
<dbReference type="PROSITE" id="PS50853">
    <property type="entry name" value="FN3"/>
    <property type="match status" value="3"/>
</dbReference>
<dbReference type="EMBL" id="JYDW01000178">
    <property type="protein sequence ID" value="KRZ52943.1"/>
    <property type="molecule type" value="Genomic_DNA"/>
</dbReference>
<dbReference type="InterPro" id="IPR003598">
    <property type="entry name" value="Ig_sub2"/>
</dbReference>
<organism evidence="11 12">
    <name type="scientific">Trichinella nativa</name>
    <dbReference type="NCBI Taxonomy" id="6335"/>
    <lineage>
        <taxon>Eukaryota</taxon>
        <taxon>Metazoa</taxon>
        <taxon>Ecdysozoa</taxon>
        <taxon>Nematoda</taxon>
        <taxon>Enoplea</taxon>
        <taxon>Dorylaimia</taxon>
        <taxon>Trichinellida</taxon>
        <taxon>Trichinellidae</taxon>
        <taxon>Trichinella</taxon>
    </lineage>
</organism>
<dbReference type="GO" id="GO:0098609">
    <property type="term" value="P:cell-cell adhesion"/>
    <property type="evidence" value="ECO:0007669"/>
    <property type="project" value="UniProtKB-ARBA"/>
</dbReference>
<name>A0A0V1L061_9BILA</name>
<dbReference type="InterPro" id="IPR016187">
    <property type="entry name" value="CTDL_fold"/>
</dbReference>
<dbReference type="InterPro" id="IPR003599">
    <property type="entry name" value="Ig_sub"/>
</dbReference>
<dbReference type="Pfam" id="PF00047">
    <property type="entry name" value="ig"/>
    <property type="match status" value="1"/>
</dbReference>
<dbReference type="PROSITE" id="PS50835">
    <property type="entry name" value="IG_LIKE"/>
    <property type="match status" value="5"/>
</dbReference>
<keyword evidence="6" id="KW-0325">Glycoprotein</keyword>
<evidence type="ECO:0000256" key="1">
    <source>
        <dbReference type="ARBA" id="ARBA00004236"/>
    </source>
</evidence>
<reference evidence="11 12" key="1">
    <citation type="submission" date="2015-05" db="EMBL/GenBank/DDBJ databases">
        <title>Evolution of Trichinella species and genotypes.</title>
        <authorList>
            <person name="Korhonen P.K."/>
            <person name="Edoardo P."/>
            <person name="Giuseppe L.R."/>
            <person name="Gasser R.B."/>
        </authorList>
    </citation>
    <scope>NUCLEOTIDE SEQUENCE [LARGE SCALE GENOMIC DNA]</scope>
    <source>
        <strain evidence="11">ISS10</strain>
    </source>
</reference>
<keyword evidence="2" id="KW-1003">Cell membrane</keyword>
<dbReference type="SMART" id="SM00408">
    <property type="entry name" value="IGc2"/>
    <property type="match status" value="4"/>
</dbReference>
<dbReference type="CDD" id="cd00063">
    <property type="entry name" value="FN3"/>
    <property type="match status" value="3"/>
</dbReference>
<feature type="domain" description="Fibronectin type-III" evidence="10">
    <location>
        <begin position="935"/>
        <end position="1043"/>
    </location>
</feature>
<keyword evidence="8" id="KW-1133">Transmembrane helix</keyword>
<feature type="transmembrane region" description="Helical" evidence="8">
    <location>
        <begin position="65"/>
        <end position="82"/>
    </location>
</feature>
<feature type="domain" description="Ig-like" evidence="9">
    <location>
        <begin position="415"/>
        <end position="501"/>
    </location>
</feature>
<evidence type="ECO:0000256" key="7">
    <source>
        <dbReference type="ARBA" id="ARBA00023319"/>
    </source>
</evidence>
<dbReference type="SUPFAM" id="SSF49265">
    <property type="entry name" value="Fibronectin type III"/>
    <property type="match status" value="2"/>
</dbReference>
<dbReference type="SMART" id="SM00409">
    <property type="entry name" value="IG"/>
    <property type="match status" value="5"/>
</dbReference>
<comment type="subcellular location">
    <subcellularLocation>
        <location evidence="1">Cell membrane</location>
    </subcellularLocation>
</comment>
<evidence type="ECO:0000256" key="8">
    <source>
        <dbReference type="SAM" id="Phobius"/>
    </source>
</evidence>
<feature type="domain" description="Ig-like" evidence="9">
    <location>
        <begin position="506"/>
        <end position="599"/>
    </location>
</feature>
<dbReference type="Pfam" id="PF07679">
    <property type="entry name" value="I-set"/>
    <property type="match status" value="1"/>
</dbReference>
<gene>
    <name evidence="11" type="primary">CNTN4</name>
    <name evidence="11" type="ORF">T02_12847</name>
</gene>
<comment type="caution">
    <text evidence="11">The sequence shown here is derived from an EMBL/GenBank/DDBJ whole genome shotgun (WGS) entry which is preliminary data.</text>
</comment>
<evidence type="ECO:0000259" key="10">
    <source>
        <dbReference type="PROSITE" id="PS50853"/>
    </source>
</evidence>
<dbReference type="InterPro" id="IPR013783">
    <property type="entry name" value="Ig-like_fold"/>
</dbReference>
<feature type="domain" description="Ig-like" evidence="9">
    <location>
        <begin position="206"/>
        <end position="301"/>
    </location>
</feature>
<accession>A0A0V1L061</accession>
<dbReference type="SMART" id="SM00060">
    <property type="entry name" value="FN3"/>
    <property type="match status" value="3"/>
</dbReference>
<evidence type="ECO:0000313" key="11">
    <source>
        <dbReference type="EMBL" id="KRZ52943.1"/>
    </source>
</evidence>
<feature type="domain" description="Ig-like" evidence="9">
    <location>
        <begin position="309"/>
        <end position="381"/>
    </location>
</feature>
<sequence length="1290" mass="147527">MMWRSIRPKGTACDLIKTLTNQYLTGRCQFSLATSECAVPCKSDAECRFNFAFEKYEKIFKKKMNLYRSASIMVVIVLQLLFGQSTSARQIWHPFTCPKGWRENGTDCFRFLPDLLDKQNALQRCQNLLTFGNMFEQMAKVVQWDSKEKSFKETQKIEQILKSQKHSLKHYYSCKFSLKEQKHGLAVSKKDDNEAKLNFLPLFAAPKLIHQPEDSLFFLDIPTQTVRLKCEAEYNPHIAHKPIYSWHRGSGGPIHSAMDSRITQIEGELYIRNVSNKDVGSYFCKVKNHYGTVVSRKASVRAAYVHPFPTSRLDVFAVEGKGRQVPCLAPNHYPVSASYAWLYKTSNMFLQESERIFTAKDGTLYFSYYTKADEEQYACSLLISELQTGHYGPFFRLRTKSETYPSQDGFSPYFPRELPKVWQSNQALEGKEIVLECFAFGRPSPTYQWIRVDKPMDKQTVQFRSFSRQLRILNATVQHSGIYRCIADNEYGSVSKEVRLEVFASPKISSTTENYVEEKGKTWTLWCEATGKPEVHYEWLKNGTALNSLLLPQEDRKRILIDKNRLQIKHLREEDSGIYQCLAFNQFGQDILTTELYVRQTPDKIKWQEFHKDFHVLENSDAILRCADRTGHWSSRGQWIVGKSALQYDQRLSLSKAGDLLTIKNVTKRDSDTVYECRIAYRQAGIIQRFRLVVYRTIFELLFSHTCSFFNHYINCYKKFNIADDFYIRIRPANKHVLVGQNLTLYCKYAWTNNAGSTAEIAPWWSFNGYPIEQLRQFNSATLLPLPGSGTQLTISPISLLHHGNYSCHVPILPLWTASASSEVTVEGAPLAPIEVIAQPQANSRIYLRWKIPNEQEKRTLPISKFRVESKTTYAEGWKIVKDDIRWNLNETTVERDILPFNKYRFRVRAANSIGWSDASDATPWTETAPGPPSVIEDVQLSAQVYHTSQITIQWKMLPKHLWGDSSLGYILEWRPVGDFKNTQTEKLPATTNSTLNNLSYTVQTNETVPCKRYELYIRPYNNYGEGPNTLPVYAIPVVKKPSSVYRVDAKALNATCVQLYLVDKVIVNQCEPVDWFEIFYWASADPNNKQFHKAPFIFLKQGMPACNLTAETEYAFSAIASNSAGEAPASSLSLVKTYRPAPSDIPICCSVSAADKIGFVTVGWRMSRRALEQDEILGYQVTFANSYKETERRVFDLPIDSGLDFPPKMKLGPVKPTSAYTVTVKAYNVGGYGPSSKTALVLPSVLQSISSSGKLKASTILLIINSCLCIYFVLVSHHTFHYVPFSFTF</sequence>
<feature type="domain" description="Ig-like" evidence="9">
    <location>
        <begin position="740"/>
        <end position="827"/>
    </location>
</feature>
<proteinExistence type="predicted"/>
<feature type="domain" description="Fibronectin type-III" evidence="10">
    <location>
        <begin position="1142"/>
        <end position="1249"/>
    </location>
</feature>
<dbReference type="InterPro" id="IPR013098">
    <property type="entry name" value="Ig_I-set"/>
</dbReference>
<dbReference type="PANTHER" id="PTHR44170:SF6">
    <property type="entry name" value="CONTACTIN"/>
    <property type="match status" value="1"/>
</dbReference>
<dbReference type="FunFam" id="2.60.40.10:FF:000005">
    <property type="entry name" value="Neuronal cell adhesion molecule"/>
    <property type="match status" value="1"/>
</dbReference>
<protein>
    <submittedName>
        <fullName evidence="11">Contactin-4</fullName>
    </submittedName>
</protein>
<evidence type="ECO:0000256" key="6">
    <source>
        <dbReference type="ARBA" id="ARBA00023180"/>
    </source>
</evidence>
<dbReference type="PANTHER" id="PTHR44170">
    <property type="entry name" value="PROTEIN SIDEKICK"/>
    <property type="match status" value="1"/>
</dbReference>
<dbReference type="STRING" id="6335.A0A0V1L061"/>
<keyword evidence="8" id="KW-0812">Transmembrane</keyword>
<evidence type="ECO:0000259" key="9">
    <source>
        <dbReference type="PROSITE" id="PS50835"/>
    </source>
</evidence>
<evidence type="ECO:0000256" key="2">
    <source>
        <dbReference type="ARBA" id="ARBA00022475"/>
    </source>
</evidence>
<evidence type="ECO:0000256" key="5">
    <source>
        <dbReference type="ARBA" id="ARBA00023157"/>
    </source>
</evidence>
<dbReference type="CDD" id="cd00096">
    <property type="entry name" value="Ig"/>
    <property type="match status" value="1"/>
</dbReference>
<evidence type="ECO:0000313" key="12">
    <source>
        <dbReference type="Proteomes" id="UP000054721"/>
    </source>
</evidence>
<dbReference type="Gene3D" id="2.60.40.10">
    <property type="entry name" value="Immunoglobulins"/>
    <property type="match status" value="9"/>
</dbReference>
<dbReference type="InterPro" id="IPR007110">
    <property type="entry name" value="Ig-like_dom"/>
</dbReference>
<keyword evidence="3" id="KW-0677">Repeat</keyword>
<dbReference type="InterPro" id="IPR036179">
    <property type="entry name" value="Ig-like_dom_sf"/>
</dbReference>
<dbReference type="GO" id="GO:0005886">
    <property type="term" value="C:plasma membrane"/>
    <property type="evidence" value="ECO:0007669"/>
    <property type="project" value="UniProtKB-SubCell"/>
</dbReference>
<evidence type="ECO:0000256" key="3">
    <source>
        <dbReference type="ARBA" id="ARBA00022737"/>
    </source>
</evidence>
<dbReference type="InterPro" id="IPR003961">
    <property type="entry name" value="FN3_dom"/>
</dbReference>
<dbReference type="SUPFAM" id="SSF48726">
    <property type="entry name" value="Immunoglobulin"/>
    <property type="match status" value="6"/>
</dbReference>
<keyword evidence="4 8" id="KW-0472">Membrane</keyword>
<evidence type="ECO:0000256" key="4">
    <source>
        <dbReference type="ARBA" id="ARBA00023136"/>
    </source>
</evidence>
<dbReference type="InterPro" id="IPR036116">
    <property type="entry name" value="FN3_sf"/>
</dbReference>
<keyword evidence="5" id="KW-1015">Disulfide bond</keyword>
<keyword evidence="12" id="KW-1185">Reference proteome</keyword>
<dbReference type="Pfam" id="PF13927">
    <property type="entry name" value="Ig_3"/>
    <property type="match status" value="1"/>
</dbReference>
<dbReference type="SUPFAM" id="SSF56436">
    <property type="entry name" value="C-type lectin-like"/>
    <property type="match status" value="1"/>
</dbReference>